<name>A0A9N8CP44_9ENTR</name>
<keyword evidence="1" id="KW-0812">Transmembrane</keyword>
<accession>A0A9N8CP44</accession>
<keyword evidence="5" id="KW-1185">Reference proteome</keyword>
<sequence>MWQTVLNWPWVTIWAAISAIFTAGTACVAGLALARWRKQDELKAKMAFKQAIADYLYGLLLLPDDLSDAEVRKEYYDLIMSLITKFNQCRNTFLYCEDLLDEELEVLAHWNNIYKTHSVFLKGKEDSSVLHNACNSILKIKFVFK</sequence>
<keyword evidence="1" id="KW-1133">Transmembrane helix</keyword>
<evidence type="ECO:0000313" key="5">
    <source>
        <dbReference type="Proteomes" id="UP000837205"/>
    </source>
</evidence>
<reference evidence="2" key="1">
    <citation type="submission" date="2020-05" db="EMBL/GenBank/DDBJ databases">
        <authorList>
            <person name="Delgado-Blas J."/>
        </authorList>
    </citation>
    <scope>NUCLEOTIDE SEQUENCE</scope>
    <source>
        <strain evidence="2">BB1459</strain>
        <strain evidence="3">BB1480</strain>
    </source>
</reference>
<gene>
    <name evidence="2" type="ORF">GHA_02327</name>
    <name evidence="3" type="ORF">TML_02539</name>
</gene>
<organism evidence="2 4">
    <name type="scientific">Citrobacter werkmanii</name>
    <dbReference type="NCBI Taxonomy" id="67827"/>
    <lineage>
        <taxon>Bacteria</taxon>
        <taxon>Pseudomonadati</taxon>
        <taxon>Pseudomonadota</taxon>
        <taxon>Gammaproteobacteria</taxon>
        <taxon>Enterobacterales</taxon>
        <taxon>Enterobacteriaceae</taxon>
        <taxon>Citrobacter</taxon>
        <taxon>Citrobacter freundii complex</taxon>
    </lineage>
</organism>
<evidence type="ECO:0000313" key="4">
    <source>
        <dbReference type="Proteomes" id="UP000834503"/>
    </source>
</evidence>
<protein>
    <recommendedName>
        <fullName evidence="6">DUF4760 domain-containing protein</fullName>
    </recommendedName>
</protein>
<evidence type="ECO:0000313" key="3">
    <source>
        <dbReference type="EMBL" id="CAC9203658.1"/>
    </source>
</evidence>
<evidence type="ECO:0000313" key="2">
    <source>
        <dbReference type="EMBL" id="CAB5549161.1"/>
    </source>
</evidence>
<comment type="caution">
    <text evidence="2">The sequence shown here is derived from an EMBL/GenBank/DDBJ whole genome shotgun (WGS) entry which is preliminary data.</text>
</comment>
<keyword evidence="1" id="KW-0472">Membrane</keyword>
<dbReference type="Proteomes" id="UP000837205">
    <property type="component" value="Unassembled WGS sequence"/>
</dbReference>
<dbReference type="AlphaFoldDB" id="A0A9N8CP44"/>
<dbReference type="EMBL" id="CAHPQX010000009">
    <property type="protein sequence ID" value="CAB5549161.1"/>
    <property type="molecule type" value="Genomic_DNA"/>
</dbReference>
<proteinExistence type="predicted"/>
<dbReference type="Proteomes" id="UP000834503">
    <property type="component" value="Unassembled WGS sequence"/>
</dbReference>
<feature type="transmembrane region" description="Helical" evidence="1">
    <location>
        <begin position="12"/>
        <end position="36"/>
    </location>
</feature>
<evidence type="ECO:0000256" key="1">
    <source>
        <dbReference type="SAM" id="Phobius"/>
    </source>
</evidence>
<dbReference type="EMBL" id="CAIIUA010000001">
    <property type="protein sequence ID" value="CAC9203658.1"/>
    <property type="molecule type" value="Genomic_DNA"/>
</dbReference>
<evidence type="ECO:0008006" key="6">
    <source>
        <dbReference type="Google" id="ProtNLM"/>
    </source>
</evidence>
<dbReference type="RefSeq" id="WP_239181653.1">
    <property type="nucleotide sequence ID" value="NZ_CAHPQT010000015.1"/>
</dbReference>